<feature type="binding site" evidence="13">
    <location>
        <position position="111"/>
    </location>
    <ligand>
        <name>Zn(2+)</name>
        <dbReference type="ChEBI" id="CHEBI:29105"/>
        <note>catalytic</note>
    </ligand>
</feature>
<evidence type="ECO:0000256" key="3">
    <source>
        <dbReference type="ARBA" id="ARBA00022536"/>
    </source>
</evidence>
<keyword evidence="2 12" id="KW-0964">Secreted</keyword>
<feature type="binding site" evidence="13">
    <location>
        <position position="115"/>
    </location>
    <ligand>
        <name>Zn(2+)</name>
        <dbReference type="ChEBI" id="CHEBI:29105"/>
        <note>catalytic</note>
    </ligand>
</feature>
<organism evidence="16 17">
    <name type="scientific">Strongyloides papillosus</name>
    <name type="common">Intestinal threadworm</name>
    <dbReference type="NCBI Taxonomy" id="174720"/>
    <lineage>
        <taxon>Eukaryota</taxon>
        <taxon>Metazoa</taxon>
        <taxon>Ecdysozoa</taxon>
        <taxon>Nematoda</taxon>
        <taxon>Chromadorea</taxon>
        <taxon>Rhabditida</taxon>
        <taxon>Tylenchina</taxon>
        <taxon>Panagrolaimomorpha</taxon>
        <taxon>Strongyloidoidea</taxon>
        <taxon>Strongyloididae</taxon>
        <taxon>Strongyloides</taxon>
    </lineage>
</organism>
<keyword evidence="3" id="KW-0245">EGF-like domain</keyword>
<evidence type="ECO:0000256" key="4">
    <source>
        <dbReference type="ARBA" id="ARBA00022670"/>
    </source>
</evidence>
<dbReference type="Gene3D" id="2.60.120.290">
    <property type="entry name" value="Spermadhesin, CUB domain"/>
    <property type="match status" value="1"/>
</dbReference>
<name>A0A0N5C2U7_STREA</name>
<keyword evidence="6" id="KW-0732">Signal</keyword>
<evidence type="ECO:0000313" key="17">
    <source>
        <dbReference type="WBParaSite" id="SPAL_0001230400.1"/>
    </source>
</evidence>
<evidence type="ECO:0000256" key="9">
    <source>
        <dbReference type="ARBA" id="ARBA00023049"/>
    </source>
</evidence>
<evidence type="ECO:0000256" key="14">
    <source>
        <dbReference type="RuleBase" id="RU361183"/>
    </source>
</evidence>
<dbReference type="PANTHER" id="PTHR10127">
    <property type="entry name" value="DISCOIDIN, CUB, EGF, LAMININ , AND ZINC METALLOPROTEASE DOMAIN CONTAINING"/>
    <property type="match status" value="1"/>
</dbReference>
<keyword evidence="5 13" id="KW-0479">Metal-binding</keyword>
<evidence type="ECO:0000259" key="15">
    <source>
        <dbReference type="PROSITE" id="PS51864"/>
    </source>
</evidence>
<accession>A0A0N5C2U7</accession>
<dbReference type="InterPro" id="IPR017050">
    <property type="entry name" value="Metallopeptidase_nem"/>
</dbReference>
<evidence type="ECO:0000313" key="16">
    <source>
        <dbReference type="Proteomes" id="UP000046392"/>
    </source>
</evidence>
<dbReference type="Proteomes" id="UP000046392">
    <property type="component" value="Unplaced"/>
</dbReference>
<evidence type="ECO:0000256" key="13">
    <source>
        <dbReference type="PROSITE-ProRule" id="PRU01211"/>
    </source>
</evidence>
<dbReference type="WBParaSite" id="SPAL_0001230400.1">
    <property type="protein sequence ID" value="SPAL_0001230400.1"/>
    <property type="gene ID" value="SPAL_0001230400"/>
</dbReference>
<evidence type="ECO:0000256" key="12">
    <source>
        <dbReference type="PIRNR" id="PIRNR036365"/>
    </source>
</evidence>
<dbReference type="PROSITE" id="PS51864">
    <property type="entry name" value="ASTACIN"/>
    <property type="match status" value="1"/>
</dbReference>
<dbReference type="InterPro" id="IPR034035">
    <property type="entry name" value="Astacin-like_dom"/>
</dbReference>
<keyword evidence="9 13" id="KW-0482">Metalloprotease</keyword>
<dbReference type="PANTHER" id="PTHR10127:SF802">
    <property type="entry name" value="ZINC METALLOPROTEINASE NAS-10"/>
    <property type="match status" value="1"/>
</dbReference>
<keyword evidence="7 13" id="KW-0378">Hydrolase</keyword>
<keyword evidence="11" id="KW-0325">Glycoprotein</keyword>
<dbReference type="Pfam" id="PF00431">
    <property type="entry name" value="CUB"/>
    <property type="match status" value="1"/>
</dbReference>
<evidence type="ECO:0000256" key="5">
    <source>
        <dbReference type="ARBA" id="ARBA00022723"/>
    </source>
</evidence>
<dbReference type="GO" id="GO:0006508">
    <property type="term" value="P:proteolysis"/>
    <property type="evidence" value="ECO:0007669"/>
    <property type="project" value="UniProtKB-KW"/>
</dbReference>
<evidence type="ECO:0000256" key="10">
    <source>
        <dbReference type="ARBA" id="ARBA00023157"/>
    </source>
</evidence>
<keyword evidence="4 13" id="KW-0645">Protease</keyword>
<dbReference type="CDD" id="cd04280">
    <property type="entry name" value="ZnMc_astacin_like"/>
    <property type="match status" value="1"/>
</dbReference>
<dbReference type="SUPFAM" id="SSF55486">
    <property type="entry name" value="Metalloproteases ('zincins'), catalytic domain"/>
    <property type="match status" value="1"/>
</dbReference>
<dbReference type="GO" id="GO:0005576">
    <property type="term" value="C:extracellular region"/>
    <property type="evidence" value="ECO:0007669"/>
    <property type="project" value="UniProtKB-SubCell"/>
</dbReference>
<dbReference type="InterPro" id="IPR001506">
    <property type="entry name" value="Peptidase_M12A"/>
</dbReference>
<dbReference type="InterPro" id="IPR024079">
    <property type="entry name" value="MetalloPept_cat_dom_sf"/>
</dbReference>
<keyword evidence="8 13" id="KW-0862">Zinc</keyword>
<dbReference type="Gene3D" id="3.40.390.10">
    <property type="entry name" value="Collagenase (Catalytic Domain)"/>
    <property type="match status" value="1"/>
</dbReference>
<dbReference type="InterPro" id="IPR035914">
    <property type="entry name" value="Sperma_CUB_dom_sf"/>
</dbReference>
<feature type="binding site" evidence="13">
    <location>
        <position position="121"/>
    </location>
    <ligand>
        <name>Zn(2+)</name>
        <dbReference type="ChEBI" id="CHEBI:29105"/>
        <note>catalytic</note>
    </ligand>
</feature>
<dbReference type="GO" id="GO:0008270">
    <property type="term" value="F:zinc ion binding"/>
    <property type="evidence" value="ECO:0007669"/>
    <property type="project" value="UniProtKB-UniRule"/>
</dbReference>
<comment type="cofactor">
    <cofactor evidence="13 14">
        <name>Zn(2+)</name>
        <dbReference type="ChEBI" id="CHEBI:29105"/>
    </cofactor>
    <text evidence="13 14">Binds 1 zinc ion per subunit.</text>
</comment>
<dbReference type="SMART" id="SM00235">
    <property type="entry name" value="ZnMc"/>
    <property type="match status" value="1"/>
</dbReference>
<comment type="subcellular location">
    <subcellularLocation>
        <location evidence="1 12">Secreted</location>
    </subcellularLocation>
</comment>
<evidence type="ECO:0000256" key="8">
    <source>
        <dbReference type="ARBA" id="ARBA00022833"/>
    </source>
</evidence>
<keyword evidence="16" id="KW-1185">Reference proteome</keyword>
<keyword evidence="10" id="KW-1015">Disulfide bond</keyword>
<reference evidence="17" key="1">
    <citation type="submission" date="2017-02" db="UniProtKB">
        <authorList>
            <consortium name="WormBaseParasite"/>
        </authorList>
    </citation>
    <scope>IDENTIFICATION</scope>
</reference>
<comment type="caution">
    <text evidence="13">Lacks conserved residue(s) required for the propagation of feature annotation.</text>
</comment>
<dbReference type="GO" id="GO:0018996">
    <property type="term" value="P:molting cycle, collagen and cuticulin-based cuticle"/>
    <property type="evidence" value="ECO:0007669"/>
    <property type="project" value="InterPro"/>
</dbReference>
<evidence type="ECO:0000256" key="1">
    <source>
        <dbReference type="ARBA" id="ARBA00004613"/>
    </source>
</evidence>
<protein>
    <recommendedName>
        <fullName evidence="12">Zinc metalloproteinase</fullName>
    </recommendedName>
</protein>
<evidence type="ECO:0000256" key="2">
    <source>
        <dbReference type="ARBA" id="ARBA00022525"/>
    </source>
</evidence>
<proteinExistence type="predicted"/>
<sequence length="367" mass="42496">MNISKSSLDFNLEYYREKRKVRGNILERWFSLIPVYIDEKLDRELIIKALNIIQTETCVRFKLVNRIIVGMSGIRYCPGEKCASFIGRSTNRQFQNIFIAGHCQTVGVIQHETLHALGIDHEHNRIDRNQYVTIMTDNVDESLISDFSISSPLNSNTFGLPYDYGSIMHYDMDSFTKNNGSTIIPKHELYRKTIGQVEQLSFIDIKTVNMMYCRYKCPPTPFRCHNNGYSNPNNCLQCKCVEGFVGNDCGRFAVNPYSCGRTRFVALRTKQEIKAVGKINCFYHLLAPKNSKIVINIVFISIHPYTRKICLPNDSLEIKYWKDKTVTGARFCGINKNIIFYSKSNVVLIYYRSTDARSRFKLLFKKH</sequence>
<dbReference type="Pfam" id="PF01400">
    <property type="entry name" value="Astacin"/>
    <property type="match status" value="1"/>
</dbReference>
<dbReference type="AlphaFoldDB" id="A0A0N5C2U7"/>
<dbReference type="PIRSF" id="PIRSF036365">
    <property type="entry name" value="Astacin_nematoda"/>
    <property type="match status" value="1"/>
</dbReference>
<dbReference type="SUPFAM" id="SSF49854">
    <property type="entry name" value="Spermadhesin, CUB domain"/>
    <property type="match status" value="1"/>
</dbReference>
<evidence type="ECO:0000256" key="6">
    <source>
        <dbReference type="ARBA" id="ARBA00022729"/>
    </source>
</evidence>
<feature type="domain" description="Peptidase M12A" evidence="15">
    <location>
        <begin position="19"/>
        <end position="218"/>
    </location>
</feature>
<dbReference type="PRINTS" id="PR00480">
    <property type="entry name" value="ASTACIN"/>
</dbReference>
<feature type="active site" evidence="13">
    <location>
        <position position="112"/>
    </location>
</feature>
<dbReference type="InterPro" id="IPR006026">
    <property type="entry name" value="Peptidase_Metallo"/>
</dbReference>
<evidence type="ECO:0000256" key="7">
    <source>
        <dbReference type="ARBA" id="ARBA00022801"/>
    </source>
</evidence>
<dbReference type="GO" id="GO:0004222">
    <property type="term" value="F:metalloendopeptidase activity"/>
    <property type="evidence" value="ECO:0007669"/>
    <property type="project" value="UniProtKB-UniRule"/>
</dbReference>
<dbReference type="InterPro" id="IPR000859">
    <property type="entry name" value="CUB_dom"/>
</dbReference>
<evidence type="ECO:0000256" key="11">
    <source>
        <dbReference type="ARBA" id="ARBA00023180"/>
    </source>
</evidence>